<keyword evidence="6 7" id="KW-0472">Membrane</keyword>
<comment type="similarity">
    <text evidence="2">Belongs to the chromate ion transporter (CHR) (TC 2.A.51) family.</text>
</comment>
<dbReference type="Pfam" id="PF02417">
    <property type="entry name" value="Chromate_transp"/>
    <property type="match status" value="1"/>
</dbReference>
<keyword evidence="9" id="KW-1185">Reference proteome</keyword>
<evidence type="ECO:0000256" key="4">
    <source>
        <dbReference type="ARBA" id="ARBA00022692"/>
    </source>
</evidence>
<dbReference type="KEGG" id="sper:EW093_06195"/>
<evidence type="ECO:0000256" key="7">
    <source>
        <dbReference type="SAM" id="Phobius"/>
    </source>
</evidence>
<dbReference type="GO" id="GO:0005886">
    <property type="term" value="C:plasma membrane"/>
    <property type="evidence" value="ECO:0007669"/>
    <property type="project" value="UniProtKB-SubCell"/>
</dbReference>
<protein>
    <submittedName>
        <fullName evidence="8">Chromate transporter</fullName>
    </submittedName>
</protein>
<evidence type="ECO:0000256" key="1">
    <source>
        <dbReference type="ARBA" id="ARBA00004651"/>
    </source>
</evidence>
<accession>A0A5C1QA10</accession>
<dbReference type="RefSeq" id="WP_149567555.1">
    <property type="nucleotide sequence ID" value="NZ_CP035807.1"/>
</dbReference>
<evidence type="ECO:0000256" key="3">
    <source>
        <dbReference type="ARBA" id="ARBA00022475"/>
    </source>
</evidence>
<sequence length="187" mass="20568">MKNNIKISRVDLFFRFFKISILTFGGGYAMMPMVEKELINRDGLLKEDEIIDDYAMGQSIPGIIGVNASALMGYRIAGRVGLSIAILGFITPSIIIISLISSLLLDIENNIYIVKAFTGLRAGVVALMLNALLNIGKKSLKSLWAYGLLVIAVVGILFFKFHPIYLILFGGFIGFVIGETKERRGKC</sequence>
<dbReference type="InterPro" id="IPR052518">
    <property type="entry name" value="CHR_Transporter"/>
</dbReference>
<feature type="transmembrane region" description="Helical" evidence="7">
    <location>
        <begin position="140"/>
        <end position="158"/>
    </location>
</feature>
<keyword evidence="5 7" id="KW-1133">Transmembrane helix</keyword>
<feature type="transmembrane region" description="Helical" evidence="7">
    <location>
        <begin position="12"/>
        <end position="34"/>
    </location>
</feature>
<evidence type="ECO:0000256" key="5">
    <source>
        <dbReference type="ARBA" id="ARBA00022989"/>
    </source>
</evidence>
<dbReference type="GO" id="GO:0015109">
    <property type="term" value="F:chromate transmembrane transporter activity"/>
    <property type="evidence" value="ECO:0007669"/>
    <property type="project" value="InterPro"/>
</dbReference>
<reference evidence="8 9" key="1">
    <citation type="submission" date="2019-02" db="EMBL/GenBank/DDBJ databases">
        <authorList>
            <person name="Fomenkov A."/>
            <person name="Dubinina G."/>
            <person name="Grabovich M."/>
            <person name="Vincze T."/>
            <person name="Roberts R.J."/>
        </authorList>
    </citation>
    <scope>NUCLEOTIDE SEQUENCE [LARGE SCALE GENOMIC DNA]</scope>
    <source>
        <strain evidence="8 9">P</strain>
    </source>
</reference>
<keyword evidence="4 7" id="KW-0812">Transmembrane</keyword>
<dbReference type="OrthoDB" id="9788907at2"/>
<evidence type="ECO:0000313" key="8">
    <source>
        <dbReference type="EMBL" id="QEN04307.1"/>
    </source>
</evidence>
<comment type="subcellular location">
    <subcellularLocation>
        <location evidence="1">Cell membrane</location>
        <topology evidence="1">Multi-pass membrane protein</topology>
    </subcellularLocation>
</comment>
<gene>
    <name evidence="8" type="ORF">EW093_06195</name>
</gene>
<reference evidence="8 9" key="2">
    <citation type="submission" date="2019-09" db="EMBL/GenBank/DDBJ databases">
        <title>Complete Genome Sequence and Methylome Analysis of free living Spirochaetas.</title>
        <authorList>
            <person name="Leshcheva N."/>
            <person name="Mikheeva N."/>
        </authorList>
    </citation>
    <scope>NUCLEOTIDE SEQUENCE [LARGE SCALE GENOMIC DNA]</scope>
    <source>
        <strain evidence="8 9">P</strain>
    </source>
</reference>
<evidence type="ECO:0000313" key="9">
    <source>
        <dbReference type="Proteomes" id="UP000323824"/>
    </source>
</evidence>
<dbReference type="PANTHER" id="PTHR43663:SF1">
    <property type="entry name" value="CHROMATE TRANSPORTER"/>
    <property type="match status" value="1"/>
</dbReference>
<evidence type="ECO:0000256" key="6">
    <source>
        <dbReference type="ARBA" id="ARBA00023136"/>
    </source>
</evidence>
<organism evidence="8 9">
    <name type="scientific">Thiospirochaeta perfilievii</name>
    <dbReference type="NCBI Taxonomy" id="252967"/>
    <lineage>
        <taxon>Bacteria</taxon>
        <taxon>Pseudomonadati</taxon>
        <taxon>Spirochaetota</taxon>
        <taxon>Spirochaetia</taxon>
        <taxon>Spirochaetales</taxon>
        <taxon>Spirochaetaceae</taxon>
        <taxon>Thiospirochaeta</taxon>
    </lineage>
</organism>
<feature type="transmembrane region" description="Helical" evidence="7">
    <location>
        <begin position="81"/>
        <end position="105"/>
    </location>
</feature>
<keyword evidence="3" id="KW-1003">Cell membrane</keyword>
<dbReference type="EMBL" id="CP035807">
    <property type="protein sequence ID" value="QEN04307.1"/>
    <property type="molecule type" value="Genomic_DNA"/>
</dbReference>
<dbReference type="PANTHER" id="PTHR43663">
    <property type="entry name" value="CHROMATE TRANSPORT PROTEIN-RELATED"/>
    <property type="match status" value="1"/>
</dbReference>
<name>A0A5C1QA10_9SPIO</name>
<dbReference type="Proteomes" id="UP000323824">
    <property type="component" value="Chromosome"/>
</dbReference>
<feature type="transmembrane region" description="Helical" evidence="7">
    <location>
        <begin position="111"/>
        <end position="133"/>
    </location>
</feature>
<dbReference type="AlphaFoldDB" id="A0A5C1QA10"/>
<proteinExistence type="inferred from homology"/>
<evidence type="ECO:0000256" key="2">
    <source>
        <dbReference type="ARBA" id="ARBA00005262"/>
    </source>
</evidence>
<dbReference type="InterPro" id="IPR003370">
    <property type="entry name" value="Chromate_transpt"/>
</dbReference>